<dbReference type="RefSeq" id="WP_386806303.1">
    <property type="nucleotide sequence ID" value="NZ_JBHTMU010000066.1"/>
</dbReference>
<evidence type="ECO:0000313" key="2">
    <source>
        <dbReference type="EMBL" id="MFD1344726.1"/>
    </source>
</evidence>
<sequence>MKKTLAALLVTAALAGAAQAGQTVGTETYDLLFKNGTLDAVAPEATLVYSRETENRGKPESGPRDSGEIAISFDETAEKKVAELQFRQGEKHRNLGSFPASVGNPMIMFFYETVVRDMAEIAGGSPFYIRNRVKDALIQPAEMVEGEAELNGETVPVTTLTLRPFADDPNREKMKGFGDLTLTVTMSEEVPGWYLSLAAEAPHPIGGAPMYVSDMRFERLESGQ</sequence>
<feature type="chain" id="PRO_5047108733" description="Nickel uptake substrate-specific transmembrane region" evidence="1">
    <location>
        <begin position="21"/>
        <end position="224"/>
    </location>
</feature>
<reference evidence="3" key="1">
    <citation type="journal article" date="2019" name="Int. J. Syst. Evol. Microbiol.">
        <title>The Global Catalogue of Microorganisms (GCM) 10K type strain sequencing project: providing services to taxonomists for standard genome sequencing and annotation.</title>
        <authorList>
            <consortium name="The Broad Institute Genomics Platform"/>
            <consortium name="The Broad Institute Genome Sequencing Center for Infectious Disease"/>
            <person name="Wu L."/>
            <person name="Ma J."/>
        </authorList>
    </citation>
    <scope>NUCLEOTIDE SEQUENCE [LARGE SCALE GENOMIC DNA]</scope>
    <source>
        <strain evidence="3">CCUG 62953</strain>
    </source>
</reference>
<protein>
    <recommendedName>
        <fullName evidence="4">Nickel uptake substrate-specific transmembrane region</fullName>
    </recommendedName>
</protein>
<proteinExistence type="predicted"/>
<dbReference type="Proteomes" id="UP001597135">
    <property type="component" value="Unassembled WGS sequence"/>
</dbReference>
<comment type="caution">
    <text evidence="2">The sequence shown here is derived from an EMBL/GenBank/DDBJ whole genome shotgun (WGS) entry which is preliminary data.</text>
</comment>
<keyword evidence="1" id="KW-0732">Signal</keyword>
<organism evidence="2 3">
    <name type="scientific">Litorisediminicola beolgyonensis</name>
    <dbReference type="NCBI Taxonomy" id="1173614"/>
    <lineage>
        <taxon>Bacteria</taxon>
        <taxon>Pseudomonadati</taxon>
        <taxon>Pseudomonadota</taxon>
        <taxon>Alphaproteobacteria</taxon>
        <taxon>Rhodobacterales</taxon>
        <taxon>Paracoccaceae</taxon>
        <taxon>Litorisediminicola</taxon>
    </lineage>
</organism>
<evidence type="ECO:0000313" key="3">
    <source>
        <dbReference type="Proteomes" id="UP001597135"/>
    </source>
</evidence>
<evidence type="ECO:0000256" key="1">
    <source>
        <dbReference type="SAM" id="SignalP"/>
    </source>
</evidence>
<feature type="signal peptide" evidence="1">
    <location>
        <begin position="1"/>
        <end position="20"/>
    </location>
</feature>
<dbReference type="EMBL" id="JBHTMU010000066">
    <property type="protein sequence ID" value="MFD1344726.1"/>
    <property type="molecule type" value="Genomic_DNA"/>
</dbReference>
<name>A0ABW3ZNJ3_9RHOB</name>
<evidence type="ECO:0008006" key="4">
    <source>
        <dbReference type="Google" id="ProtNLM"/>
    </source>
</evidence>
<keyword evidence="3" id="KW-1185">Reference proteome</keyword>
<gene>
    <name evidence="2" type="ORF">ACFQ4E_20020</name>
</gene>
<accession>A0ABW3ZNJ3</accession>